<dbReference type="GO" id="GO:0016491">
    <property type="term" value="F:oxidoreductase activity"/>
    <property type="evidence" value="ECO:0007669"/>
    <property type="project" value="UniProtKB-KW"/>
</dbReference>
<feature type="region of interest" description="Disordered" evidence="2">
    <location>
        <begin position="1"/>
        <end position="48"/>
    </location>
</feature>
<name>Q59DM2_PSEFL</name>
<dbReference type="InterPro" id="IPR013154">
    <property type="entry name" value="ADH-like_N"/>
</dbReference>
<dbReference type="CDD" id="cd05289">
    <property type="entry name" value="MDR_like_2"/>
    <property type="match status" value="1"/>
</dbReference>
<evidence type="ECO:0000259" key="3">
    <source>
        <dbReference type="SMART" id="SM00829"/>
    </source>
</evidence>
<feature type="domain" description="Enoyl reductase (ER)" evidence="3">
    <location>
        <begin position="63"/>
        <end position="378"/>
    </location>
</feature>
<dbReference type="GO" id="GO:0008270">
    <property type="term" value="F:zinc ion binding"/>
    <property type="evidence" value="ECO:0007669"/>
    <property type="project" value="InterPro"/>
</dbReference>
<dbReference type="InterPro" id="IPR002364">
    <property type="entry name" value="Quin_OxRdtase/zeta-crystal_CS"/>
</dbReference>
<reference evidence="4" key="3">
    <citation type="journal article" date="2005" name="Appl. Environ. Microbiol.">
        <title>Reciprocal regulation of pyoluteorin production with membrane transporter gene expression in Pseudomonas fluorescens Pf-5.</title>
        <authorList>
            <person name="Brodhagen M."/>
            <person name="Paulsen I."/>
            <person name="Loper J.E."/>
        </authorList>
    </citation>
    <scope>NUCLEOTIDE SEQUENCE</scope>
    <source>
        <strain evidence="4">Pf-5</strain>
    </source>
</reference>
<reference evidence="4" key="1">
    <citation type="journal article" date="1997" name="Gene">
        <title>Identification and sequence analysis of the genes encoding a polyketide synthase required for pyoluteorin biosynthesis in Pseudomonas fluorescens Pf-5.</title>
        <authorList>
            <person name="Nowak-Thompson B."/>
            <person name="Gould S.J."/>
            <person name="Loper J.E."/>
        </authorList>
    </citation>
    <scope>NUCLEOTIDE SEQUENCE</scope>
    <source>
        <strain evidence="4">Pf-5</strain>
    </source>
</reference>
<dbReference type="Gene3D" id="3.90.180.10">
    <property type="entry name" value="Medium-chain alcohol dehydrogenases, catalytic domain"/>
    <property type="match status" value="1"/>
</dbReference>
<dbReference type="SMART" id="SM00829">
    <property type="entry name" value="PKS_ER"/>
    <property type="match status" value="1"/>
</dbReference>
<dbReference type="SUPFAM" id="SSF51735">
    <property type="entry name" value="NAD(P)-binding Rossmann-fold domains"/>
    <property type="match status" value="1"/>
</dbReference>
<feature type="compositionally biased region" description="Polar residues" evidence="2">
    <location>
        <begin position="8"/>
        <end position="34"/>
    </location>
</feature>
<dbReference type="InterPro" id="IPR020843">
    <property type="entry name" value="ER"/>
</dbReference>
<evidence type="ECO:0000313" key="4">
    <source>
        <dbReference type="EMBL" id="AAX56379.1"/>
    </source>
</evidence>
<dbReference type="PANTHER" id="PTHR11695:SF294">
    <property type="entry name" value="RETICULON-4-INTERACTING PROTEIN 1, MITOCHONDRIAL"/>
    <property type="match status" value="1"/>
</dbReference>
<organism evidence="4">
    <name type="scientific">Pseudomonas fluorescens</name>
    <dbReference type="NCBI Taxonomy" id="294"/>
    <lineage>
        <taxon>Bacteria</taxon>
        <taxon>Pseudomonadati</taxon>
        <taxon>Pseudomonadota</taxon>
        <taxon>Gammaproteobacteria</taxon>
        <taxon>Pseudomonadales</taxon>
        <taxon>Pseudomonadaceae</taxon>
        <taxon>Pseudomonas</taxon>
    </lineage>
</organism>
<dbReference type="InterPro" id="IPR036291">
    <property type="entry name" value="NAD(P)-bd_dom_sf"/>
</dbReference>
<dbReference type="Pfam" id="PF08240">
    <property type="entry name" value="ADH_N"/>
    <property type="match status" value="1"/>
</dbReference>
<dbReference type="Pfam" id="PF13602">
    <property type="entry name" value="ADH_zinc_N_2"/>
    <property type="match status" value="1"/>
</dbReference>
<dbReference type="AlphaFoldDB" id="Q59DM2"/>
<dbReference type="EMBL" id="AF081920">
    <property type="protein sequence ID" value="AAX56379.1"/>
    <property type="molecule type" value="Genomic_DNA"/>
</dbReference>
<dbReference type="SUPFAM" id="SSF50129">
    <property type="entry name" value="GroES-like"/>
    <property type="match status" value="1"/>
</dbReference>
<evidence type="ECO:0000256" key="1">
    <source>
        <dbReference type="ARBA" id="ARBA00023002"/>
    </source>
</evidence>
<sequence>MRTPGTAAFSSTTRTSWPRSGRSLTTEPHDSNPTQAPPTPIPTDKSRTTMKAFLIDRYGKNSGRMGEAPTPTLGAHDVLIEVHASSVNVLDSKIRNGEFKLILPYALPLVLGNDLAGVVVEVGPQVQRFKPGDEVYARPPETRIGTFAQWIAVNENAIALKPANTTMTEAASIPLVALTAWQVLVETAQLKKGQKVLIHAGAGGVGTLAIQLAKHLGAFVATTTSTANVEWVKALGADQVIDYKQQNFESLLHGYDLVLNSLGSDVLEKSLKVLKPGGQLISISGPPTVQFAQEQGLAWPLQQVMRLLSFGIRRKARQRDVRYAFVFMRADGAQLQQITALIEAGIIKPVVDRSFSFESTAEALQYVEQGRTKGKVVVRIK</sequence>
<dbReference type="Gene3D" id="3.40.50.720">
    <property type="entry name" value="NAD(P)-binding Rossmann-like Domain"/>
    <property type="match status" value="1"/>
</dbReference>
<proteinExistence type="predicted"/>
<reference evidence="4" key="4">
    <citation type="submission" date="2005-03" db="EMBL/GenBank/DDBJ databases">
        <authorList>
            <person name="Brodhagen M.L."/>
            <person name="Paulsen I."/>
            <person name="Loper J.E."/>
        </authorList>
    </citation>
    <scope>NUCLEOTIDE SEQUENCE</scope>
    <source>
        <strain evidence="4">Pf-5</strain>
    </source>
</reference>
<keyword evidence="1" id="KW-0560">Oxidoreductase</keyword>
<dbReference type="PANTHER" id="PTHR11695">
    <property type="entry name" value="ALCOHOL DEHYDROGENASE RELATED"/>
    <property type="match status" value="1"/>
</dbReference>
<dbReference type="PROSITE" id="PS01162">
    <property type="entry name" value="QOR_ZETA_CRYSTAL"/>
    <property type="match status" value="1"/>
</dbReference>
<evidence type="ECO:0000256" key="2">
    <source>
        <dbReference type="SAM" id="MobiDB-lite"/>
    </source>
</evidence>
<protein>
    <submittedName>
        <fullName evidence="4">Predicted zinc-binding oxidoreductase</fullName>
    </submittedName>
</protein>
<reference evidence="4" key="2">
    <citation type="journal article" date="1999" name="J. Bacteriol.">
        <title>Characterization of the pyoluteorin biosynthetic gene cluster of Pseudomonas fluorescens Pf-5.</title>
        <authorList>
            <person name="Nowak-Thompson B."/>
            <person name="Chaney N."/>
            <person name="Wing J.S."/>
            <person name="Gould S.J."/>
            <person name="Loper J.E."/>
        </authorList>
    </citation>
    <scope>NUCLEOTIDE SEQUENCE</scope>
    <source>
        <strain evidence="4">Pf-5</strain>
    </source>
</reference>
<dbReference type="InterPro" id="IPR011032">
    <property type="entry name" value="GroES-like_sf"/>
</dbReference>
<accession>Q59DM2</accession>
<dbReference type="InterPro" id="IPR050700">
    <property type="entry name" value="YIM1/Zinc_Alcohol_DH_Fams"/>
</dbReference>